<organism evidence="6 7">
    <name type="scientific">Pseudohongiella acticola</name>
    <dbReference type="NCBI Taxonomy" id="1524254"/>
    <lineage>
        <taxon>Bacteria</taxon>
        <taxon>Pseudomonadati</taxon>
        <taxon>Pseudomonadota</taxon>
        <taxon>Gammaproteobacteria</taxon>
        <taxon>Pseudomonadales</taxon>
        <taxon>Pseudohongiellaceae</taxon>
        <taxon>Pseudohongiella</taxon>
    </lineage>
</organism>
<dbReference type="InterPro" id="IPR002372">
    <property type="entry name" value="PQQ_rpt_dom"/>
</dbReference>
<evidence type="ECO:0000256" key="3">
    <source>
        <dbReference type="ARBA" id="ARBA00023237"/>
    </source>
</evidence>
<dbReference type="HAMAP" id="MF_00923">
    <property type="entry name" value="OM_assembly_BamB"/>
    <property type="match status" value="1"/>
</dbReference>
<comment type="subcellular location">
    <subcellularLocation>
        <location evidence="4">Cell outer membrane</location>
        <topology evidence="4">Lipid-anchor</topology>
    </subcellularLocation>
</comment>
<gene>
    <name evidence="4" type="primary">bamB</name>
    <name evidence="6" type="ORF">PHACT_02905</name>
</gene>
<dbReference type="InterPro" id="IPR017687">
    <property type="entry name" value="BamB"/>
</dbReference>
<comment type="caution">
    <text evidence="6">The sequence shown here is derived from an EMBL/GenBank/DDBJ whole genome shotgun (WGS) entry which is preliminary data.</text>
</comment>
<evidence type="ECO:0000313" key="6">
    <source>
        <dbReference type="EMBL" id="OFE12211.1"/>
    </source>
</evidence>
<reference evidence="7" key="1">
    <citation type="submission" date="2016-07" db="EMBL/GenBank/DDBJ databases">
        <authorList>
            <person name="Florea S."/>
            <person name="Webb J.S."/>
            <person name="Jaromczyk J."/>
            <person name="Schardl C.L."/>
        </authorList>
    </citation>
    <scope>NUCLEOTIDE SEQUENCE [LARGE SCALE GENOMIC DNA]</scope>
    <source>
        <strain evidence="7">KCTC 42131</strain>
    </source>
</reference>
<name>A0A1E8CIC1_9GAMM</name>
<protein>
    <recommendedName>
        <fullName evidence="4">Outer membrane protein assembly factor BamB</fullName>
    </recommendedName>
</protein>
<dbReference type="InterPro" id="IPR011047">
    <property type="entry name" value="Quinoprotein_ADH-like_sf"/>
</dbReference>
<comment type="similarity">
    <text evidence="4">Belongs to the BamB family.</text>
</comment>
<dbReference type="Gene3D" id="2.130.10.10">
    <property type="entry name" value="YVTN repeat-like/Quinoprotein amine dehydrogenase"/>
    <property type="match status" value="1"/>
</dbReference>
<dbReference type="PROSITE" id="PS51257">
    <property type="entry name" value="PROKAR_LIPOPROTEIN"/>
    <property type="match status" value="1"/>
</dbReference>
<evidence type="ECO:0000259" key="5">
    <source>
        <dbReference type="Pfam" id="PF13360"/>
    </source>
</evidence>
<proteinExistence type="inferred from homology"/>
<sequence>MNYVVKTFVSLVVAGTLGACSIFSSDESEQPAELVDFDEEFSLNRDWSVNVGDGQGSRYNRLKPVIVGDTLFAASEDGEVYAIDKASGDVLWRERTGEIITGGVGAGGNMVLLGTRDARVFALEQSTGDFLWEASVSSEVLAAPASDGRLVAVQTVDGRLIALEPSDGRQRWVYETTVPALSLRGNSQPVIVGNVVIAGFSNGMVAGVDANNGFLMWEERIAVPQGRYDIERIIDIDGDPVVVGNVVYMGSYQGNLMGLDVQSGRIVWGMPGSTYQGLALGLGNIYWVDSFSQVHAVQNNTERTVWQNDSLRLRRATAPATFNNFVAVADFEGYLHVLSQIDGSFVARTRVDRDGVRAPVVAEGRSIYVYGNSGRLSAYSLP</sequence>
<dbReference type="Pfam" id="PF13360">
    <property type="entry name" value="PQQ_2"/>
    <property type="match status" value="1"/>
</dbReference>
<dbReference type="GO" id="GO:0043165">
    <property type="term" value="P:Gram-negative-bacterium-type cell outer membrane assembly"/>
    <property type="evidence" value="ECO:0007669"/>
    <property type="project" value="UniProtKB-UniRule"/>
</dbReference>
<dbReference type="GO" id="GO:0009279">
    <property type="term" value="C:cell outer membrane"/>
    <property type="evidence" value="ECO:0007669"/>
    <property type="project" value="UniProtKB-SubCell"/>
</dbReference>
<dbReference type="STRING" id="1524254.PHACT_02905"/>
<dbReference type="SUPFAM" id="SSF50998">
    <property type="entry name" value="Quinoprotein alcohol dehydrogenase-like"/>
    <property type="match status" value="1"/>
</dbReference>
<evidence type="ECO:0000256" key="1">
    <source>
        <dbReference type="ARBA" id="ARBA00022729"/>
    </source>
</evidence>
<dbReference type="EMBL" id="MASR01000001">
    <property type="protein sequence ID" value="OFE12211.1"/>
    <property type="molecule type" value="Genomic_DNA"/>
</dbReference>
<dbReference type="GO" id="GO:0051205">
    <property type="term" value="P:protein insertion into membrane"/>
    <property type="evidence" value="ECO:0007669"/>
    <property type="project" value="UniProtKB-UniRule"/>
</dbReference>
<dbReference type="NCBIfam" id="TIGR03300">
    <property type="entry name" value="assembly_YfgL"/>
    <property type="match status" value="1"/>
</dbReference>
<evidence type="ECO:0000256" key="2">
    <source>
        <dbReference type="ARBA" id="ARBA00023136"/>
    </source>
</evidence>
<feature type="domain" description="Pyrrolo-quinoline quinone repeat" evidence="5">
    <location>
        <begin position="77"/>
        <end position="308"/>
    </location>
</feature>
<dbReference type="AlphaFoldDB" id="A0A1E8CIC1"/>
<accession>A0A1E8CIC1</accession>
<dbReference type="OrthoDB" id="5173551at2"/>
<keyword evidence="1 4" id="KW-0732">Signal</keyword>
<keyword evidence="7" id="KW-1185">Reference proteome</keyword>
<keyword evidence="2 4" id="KW-0472">Membrane</keyword>
<dbReference type="InterPro" id="IPR015943">
    <property type="entry name" value="WD40/YVTN_repeat-like_dom_sf"/>
</dbReference>
<comment type="function">
    <text evidence="4">Part of the outer membrane protein assembly complex, which is involved in assembly and insertion of beta-barrel proteins into the outer membrane.</text>
</comment>
<dbReference type="InterPro" id="IPR018391">
    <property type="entry name" value="PQQ_b-propeller_rpt"/>
</dbReference>
<dbReference type="SMART" id="SM00564">
    <property type="entry name" value="PQQ"/>
    <property type="match status" value="6"/>
</dbReference>
<evidence type="ECO:0000313" key="7">
    <source>
        <dbReference type="Proteomes" id="UP000175669"/>
    </source>
</evidence>
<keyword evidence="4" id="KW-0564">Palmitate</keyword>
<dbReference type="PANTHER" id="PTHR34512">
    <property type="entry name" value="CELL SURFACE PROTEIN"/>
    <property type="match status" value="1"/>
</dbReference>
<evidence type="ECO:0000256" key="4">
    <source>
        <dbReference type="HAMAP-Rule" id="MF_00923"/>
    </source>
</evidence>
<dbReference type="PANTHER" id="PTHR34512:SF30">
    <property type="entry name" value="OUTER MEMBRANE PROTEIN ASSEMBLY FACTOR BAMB"/>
    <property type="match status" value="1"/>
</dbReference>
<keyword evidence="3 4" id="KW-0998">Cell outer membrane</keyword>
<comment type="subunit">
    <text evidence="4">Part of the Bam complex.</text>
</comment>
<keyword evidence="4" id="KW-0449">Lipoprotein</keyword>
<dbReference type="Proteomes" id="UP000175669">
    <property type="component" value="Unassembled WGS sequence"/>
</dbReference>